<gene>
    <name evidence="2" type="ORF">Lbru_1308</name>
</gene>
<sequence length="1839" mass="207475">ALPHCLEKYEGLDDSLAKEVQVQKQVQKQVQVERISLNACYDPKLDEAYPKSWAYLSMSDFFKKEGIDDLNEMTMPLNQFSESDKVLPNMFSDNLRVSTNYAITHRHQKQHINVYLKPVFLVWYHMENDQLHATVVTPQEEQELAKRIRFLPNSWISTTSDTVTAGTRPGKILNDPRYQALREQVRFFNGEFTTLLNQETPLHWLKDKPVEKLTYFENTLQVYRPGSETELPQLKAALTQGNIEGFIYITKHPFEDHSKLNWNELFPKTIPVQAAEYQKVAEAFVYVNNNWASQELTSQEIQEKFGLSFSSLTYVDTHLKHLKGVKDLLQHIQHIADKPFLQDLSEEEDACVGVCLGGIPLPKFLASYGLNNTVKQEGEKSKWQLASVEALHVMRKYPALQDKTVIMDTFEAMVAHASDADVLLALLKAENPSNKLLENVLKHKLSDAPEIVEVFLGLTNKLSEDILVSLAKKCKSTPSIEKLLHKDVTANVVREVLEKKLDGKIVEMILGRTDEFPEDVVLSLAKQCESTPAIETLLQRKDITTYPLIAEKVQKIVVSKDLDATAVGALLDLPRPPVRFSQGPLLSLAEKCGTDTFLIEKLLKRVEITRDALKEVVKKEIDDQAVEAILGLKQTLPSEVMLSIAKKCKTTPLIEKLLTRKEEELTEVVFNEVLSKELDTKAVEAFLGISFPLPESILISIAKQCGTTPLIEKLLKRTDLTENVFNELLNKKLDTKAVEAFLGITSLFPASILISIAEKCDSTPLIEKLLKRKEVTKNQTLTEKILQEVLKKELDGPAIELILGLTSKLTQNTLISLAKRCPSNELVKKLLLRNDITEDVLKEVLNKDKLDQANLLLCIEQAQYSDMLELIYNRGIKDPTVRKTVYQHPSLSPESLLSFLTQELGKDELLLILQHPYSINEKVLAAVMGQKETDSSVLKQIVLLPHDDFDLRGSAIDHTAFSSEVAEAIIENATLTKNHNLLIRLTDKIFAQYKTEKTDEWERILTQMFKKYKYAPTLKASDIKERIKQNKEALSPALGINILRVFGEELIKYLPLEGIITSADSETLKLLVNPKNTGNLSKELLLSLADRCYANGLMNEFLQRNDLTDSVLTAMIDNYKLEERQILEIVKKVKSSETLPFIHDHKVANHEVRKAIYQHNALSSKYVLQLLTGNQLDKDLLLLLKHPTAVNEEVLAAIANKKVNAQVLEKVVIHPEITLDVMKLAIDNSGFSGDVAQQIISQIDTETGHEVLKKLTRKAFAEREISKTPDEWEHYLVQIFGKYASNNDLFSAEIQGIIKEYKPITTKLGLHILDIFGKDMIGALSLTKIIEIADVYDLTEILLNPDKTGPLAEEHLIAIAKKLSDMPKNTTEKLLQRDDITDKVLQVVLAQLNLDQDQLLHILKLAQSSKTLELVFHHRQATGNNFVRGAIYTHASLSSELVLSLISKKPVSVSNDELLQILKHPTAINEDVLKAVAKGNFDSRVLLATVSHPKATAEVMSNAIENKAFSTDIALKIIEINNVHNNHQLLQQLARKAFGEHRRQDAWENCILEVFKKYPSGETKTNDIKDIIKEYEVTPTIGLHILNLYGKDMQGFLPISDMVGIADEAELKLLIDASKTDRHSEANLVALAKKCNTDELIGKLLARNDLTQPVLEVLLDKPLSYEHLHKVLTHESLTEAARENWFENVQAKHTKLKGQAAQLNSREAKLSAALEELRVKAYSHAILALKDDKYKNVAETAVNLYKGLRENHVKYMKGELTEERFQQNCKQAIRDAKPVLDQHRGYKQVLVDILNVILALPSLIGTGNWRLFKAKTESTKIVDKIIENIDENAAKANPK</sequence>
<dbReference type="EMBL" id="LNXV01000008">
    <property type="protein sequence ID" value="KTC85093.1"/>
    <property type="molecule type" value="Genomic_DNA"/>
</dbReference>
<feature type="non-terminal residue" evidence="2">
    <location>
        <position position="1"/>
    </location>
</feature>
<feature type="coiled-coil region" evidence="1">
    <location>
        <begin position="1686"/>
        <end position="1720"/>
    </location>
</feature>
<dbReference type="PATRIC" id="fig|29422.6.peg.1385"/>
<comment type="caution">
    <text evidence="2">The sequence shown here is derived from an EMBL/GenBank/DDBJ whole genome shotgun (WGS) entry which is preliminary data.</text>
</comment>
<proteinExistence type="predicted"/>
<dbReference type="RefSeq" id="WP_058441375.1">
    <property type="nucleotide sequence ID" value="NZ_LNXV01000008.1"/>
</dbReference>
<dbReference type="Proteomes" id="UP000054742">
    <property type="component" value="Unassembled WGS sequence"/>
</dbReference>
<dbReference type="STRING" id="29422.Lbru_1308"/>
<keyword evidence="1" id="KW-0175">Coiled coil</keyword>
<name>A0A0W0SQ14_9GAMM</name>
<keyword evidence="3" id="KW-1185">Reference proteome</keyword>
<accession>A0A0W0SQ14</accession>
<evidence type="ECO:0000313" key="3">
    <source>
        <dbReference type="Proteomes" id="UP000054742"/>
    </source>
</evidence>
<evidence type="ECO:0000256" key="1">
    <source>
        <dbReference type="SAM" id="Coils"/>
    </source>
</evidence>
<evidence type="ECO:0000313" key="2">
    <source>
        <dbReference type="EMBL" id="KTC85093.1"/>
    </source>
</evidence>
<reference evidence="2 3" key="1">
    <citation type="submission" date="2015-11" db="EMBL/GenBank/DDBJ databases">
        <title>Genomic analysis of 38 Legionella species identifies large and diverse effector repertoires.</title>
        <authorList>
            <person name="Burstein D."/>
            <person name="Amaro F."/>
            <person name="Zusman T."/>
            <person name="Lifshitz Z."/>
            <person name="Cohen O."/>
            <person name="Gilbert J.A."/>
            <person name="Pupko T."/>
            <person name="Shuman H.A."/>
            <person name="Segal G."/>
        </authorList>
    </citation>
    <scope>NUCLEOTIDE SEQUENCE [LARGE SCALE GENOMIC DNA]</scope>
    <source>
        <strain evidence="2 3">ATCC 43878</strain>
    </source>
</reference>
<protein>
    <submittedName>
        <fullName evidence="2">Ninein</fullName>
    </submittedName>
</protein>
<organism evidence="2 3">
    <name type="scientific">Legionella brunensis</name>
    <dbReference type="NCBI Taxonomy" id="29422"/>
    <lineage>
        <taxon>Bacteria</taxon>
        <taxon>Pseudomonadati</taxon>
        <taxon>Pseudomonadota</taxon>
        <taxon>Gammaproteobacteria</taxon>
        <taxon>Legionellales</taxon>
        <taxon>Legionellaceae</taxon>
        <taxon>Legionella</taxon>
    </lineage>
</organism>